<comment type="subcellular location">
    <subcellularLocation>
        <location evidence="1">Cell membrane</location>
        <topology evidence="1">Multi-pass membrane protein</topology>
    </subcellularLocation>
</comment>
<evidence type="ECO:0000256" key="5">
    <source>
        <dbReference type="ARBA" id="ARBA00023136"/>
    </source>
</evidence>
<gene>
    <name evidence="7" type="ORF">AC244_04980</name>
</gene>
<evidence type="ECO:0000256" key="2">
    <source>
        <dbReference type="ARBA" id="ARBA00022475"/>
    </source>
</evidence>
<sequence length="128" mass="13363">MEGLFVILVCQLIGEIVVRTLDLSMPAPALGIVLLLVYLWFADRSAGSGDGAAHTRVSGVADTLLKNLGVLFVPLGVGVMQNYRLIHDYAGTIVIAVVVSTIVTLIVTVGAFLLASRLFGAEGTGDGH</sequence>
<dbReference type="PANTHER" id="PTHR33931">
    <property type="entry name" value="HOLIN-LIKE PROTEIN CIDA-RELATED"/>
    <property type="match status" value="1"/>
</dbReference>
<evidence type="ECO:0000313" key="8">
    <source>
        <dbReference type="Proteomes" id="UP000037425"/>
    </source>
</evidence>
<proteinExistence type="predicted"/>
<feature type="transmembrane region" description="Helical" evidence="6">
    <location>
        <begin position="63"/>
        <end position="83"/>
    </location>
</feature>
<dbReference type="InterPro" id="IPR005538">
    <property type="entry name" value="LrgA/CidA"/>
</dbReference>
<keyword evidence="4 6" id="KW-1133">Transmembrane helix</keyword>
<reference evidence="8" key="1">
    <citation type="submission" date="2015-07" db="EMBL/GenBank/DDBJ databases">
        <title>Whole genome sequence of an Ensifer adhaerens strain isolated from a cave pool in the Wind Cave National Park.</title>
        <authorList>
            <person name="Eng W.W.H."/>
            <person name="Gan H.M."/>
            <person name="Barton H.A."/>
            <person name="Savka M.A."/>
        </authorList>
    </citation>
    <scope>NUCLEOTIDE SEQUENCE [LARGE SCALE GENOMIC DNA]</scope>
    <source>
        <strain evidence="8">SD006</strain>
    </source>
</reference>
<dbReference type="GO" id="GO:0005886">
    <property type="term" value="C:plasma membrane"/>
    <property type="evidence" value="ECO:0007669"/>
    <property type="project" value="UniProtKB-SubCell"/>
</dbReference>
<dbReference type="Proteomes" id="UP000037425">
    <property type="component" value="Unassembled WGS sequence"/>
</dbReference>
<name>A0A0L8C1W1_ENSAD</name>
<keyword evidence="5 6" id="KW-0472">Membrane</keyword>
<dbReference type="PATRIC" id="fig|106592.7.peg.2621"/>
<evidence type="ECO:0000256" key="3">
    <source>
        <dbReference type="ARBA" id="ARBA00022692"/>
    </source>
</evidence>
<dbReference type="EMBL" id="LGAP01000002">
    <property type="protein sequence ID" value="KOF20793.1"/>
    <property type="molecule type" value="Genomic_DNA"/>
</dbReference>
<dbReference type="Pfam" id="PF03788">
    <property type="entry name" value="LrgA"/>
    <property type="match status" value="1"/>
</dbReference>
<dbReference type="RefSeq" id="WP_053247723.1">
    <property type="nucleotide sequence ID" value="NZ_LGAP01000002.1"/>
</dbReference>
<dbReference type="PANTHER" id="PTHR33931:SF2">
    <property type="entry name" value="HOLIN-LIKE PROTEIN CIDA"/>
    <property type="match status" value="1"/>
</dbReference>
<dbReference type="OrthoDB" id="385012at2"/>
<dbReference type="AlphaFoldDB" id="A0A0L8C1W1"/>
<accession>A0A0L8C1W1</accession>
<feature type="transmembrane region" description="Helical" evidence="6">
    <location>
        <begin position="89"/>
        <end position="114"/>
    </location>
</feature>
<feature type="transmembrane region" description="Helical" evidence="6">
    <location>
        <begin position="24"/>
        <end position="42"/>
    </location>
</feature>
<evidence type="ECO:0000256" key="6">
    <source>
        <dbReference type="SAM" id="Phobius"/>
    </source>
</evidence>
<keyword evidence="3 6" id="KW-0812">Transmembrane</keyword>
<evidence type="ECO:0000256" key="4">
    <source>
        <dbReference type="ARBA" id="ARBA00022989"/>
    </source>
</evidence>
<evidence type="ECO:0008006" key="9">
    <source>
        <dbReference type="Google" id="ProtNLM"/>
    </source>
</evidence>
<keyword evidence="2" id="KW-1003">Cell membrane</keyword>
<protein>
    <recommendedName>
        <fullName evidence="9">CidA/LrgA family protein</fullName>
    </recommendedName>
</protein>
<evidence type="ECO:0000256" key="1">
    <source>
        <dbReference type="ARBA" id="ARBA00004651"/>
    </source>
</evidence>
<evidence type="ECO:0000313" key="7">
    <source>
        <dbReference type="EMBL" id="KOF20793.1"/>
    </source>
</evidence>
<comment type="caution">
    <text evidence="7">The sequence shown here is derived from an EMBL/GenBank/DDBJ whole genome shotgun (WGS) entry which is preliminary data.</text>
</comment>
<organism evidence="7 8">
    <name type="scientific">Ensifer adhaerens</name>
    <name type="common">Sinorhizobium morelense</name>
    <dbReference type="NCBI Taxonomy" id="106592"/>
    <lineage>
        <taxon>Bacteria</taxon>
        <taxon>Pseudomonadati</taxon>
        <taxon>Pseudomonadota</taxon>
        <taxon>Alphaproteobacteria</taxon>
        <taxon>Hyphomicrobiales</taxon>
        <taxon>Rhizobiaceae</taxon>
        <taxon>Sinorhizobium/Ensifer group</taxon>
        <taxon>Ensifer</taxon>
    </lineage>
</organism>